<evidence type="ECO:0000256" key="8">
    <source>
        <dbReference type="SAM" id="MobiDB-lite"/>
    </source>
</evidence>
<feature type="repeat" description="WD" evidence="7">
    <location>
        <begin position="294"/>
        <end position="335"/>
    </location>
</feature>
<comment type="subcellular location">
    <subcellularLocation>
        <location evidence="1">Nucleus</location>
        <location evidence="1">Nucleolus</location>
    </subcellularLocation>
</comment>
<dbReference type="InterPro" id="IPR001680">
    <property type="entry name" value="WD40_rpt"/>
</dbReference>
<feature type="region of interest" description="Disordered" evidence="8">
    <location>
        <begin position="432"/>
        <end position="462"/>
    </location>
</feature>
<evidence type="ECO:0000256" key="5">
    <source>
        <dbReference type="ARBA" id="ARBA00023242"/>
    </source>
</evidence>
<evidence type="ECO:0000256" key="2">
    <source>
        <dbReference type="ARBA" id="ARBA00005649"/>
    </source>
</evidence>
<dbReference type="SUPFAM" id="SSF50978">
    <property type="entry name" value="WD40 repeat-like"/>
    <property type="match status" value="1"/>
</dbReference>
<feature type="region of interest" description="Disordered" evidence="8">
    <location>
        <begin position="1"/>
        <end position="20"/>
    </location>
</feature>
<dbReference type="PROSITE" id="PS50294">
    <property type="entry name" value="WD_REPEATS_REGION"/>
    <property type="match status" value="2"/>
</dbReference>
<evidence type="ECO:0000256" key="1">
    <source>
        <dbReference type="ARBA" id="ARBA00004604"/>
    </source>
</evidence>
<dbReference type="OrthoDB" id="10249065at2759"/>
<keyword evidence="3 7" id="KW-0853">WD repeat</keyword>
<feature type="compositionally biased region" description="Basic and acidic residues" evidence="8">
    <location>
        <begin position="10"/>
        <end position="20"/>
    </location>
</feature>
<evidence type="ECO:0000259" key="9">
    <source>
        <dbReference type="Pfam" id="PF04158"/>
    </source>
</evidence>
<dbReference type="EMBL" id="LSSM01005300">
    <property type="protein sequence ID" value="OMJ12947.1"/>
    <property type="molecule type" value="Genomic_DNA"/>
</dbReference>
<dbReference type="PANTHER" id="PTHR22851">
    <property type="entry name" value="U3 SMALL NUCLEOLAR RNA U3 SNORNA ASSOCIATED PROTEIN"/>
    <property type="match status" value="1"/>
</dbReference>
<feature type="repeat" description="WD" evidence="7">
    <location>
        <begin position="106"/>
        <end position="148"/>
    </location>
</feature>
<feature type="domain" description="Sof1-like protein" evidence="9">
    <location>
        <begin position="370"/>
        <end position="456"/>
    </location>
</feature>
<dbReference type="InterPro" id="IPR036322">
    <property type="entry name" value="WD40_repeat_dom_sf"/>
</dbReference>
<proteinExistence type="inferred from homology"/>
<keyword evidence="5" id="KW-0539">Nucleus</keyword>
<evidence type="ECO:0000256" key="3">
    <source>
        <dbReference type="ARBA" id="ARBA00022574"/>
    </source>
</evidence>
<evidence type="ECO:0000256" key="4">
    <source>
        <dbReference type="ARBA" id="ARBA00022737"/>
    </source>
</evidence>
<dbReference type="PROSITE" id="PS50082">
    <property type="entry name" value="WD_REPEATS_2"/>
    <property type="match status" value="4"/>
</dbReference>
<dbReference type="PRINTS" id="PR00320">
    <property type="entry name" value="GPROTEINBRPT"/>
</dbReference>
<dbReference type="GO" id="GO:0000462">
    <property type="term" value="P:maturation of SSU-rRNA from tricistronic rRNA transcript (SSU-rRNA, 5.8S rRNA, LSU-rRNA)"/>
    <property type="evidence" value="ECO:0007669"/>
    <property type="project" value="TreeGrafter"/>
</dbReference>
<dbReference type="Pfam" id="PF00400">
    <property type="entry name" value="WD40"/>
    <property type="match status" value="4"/>
</dbReference>
<evidence type="ECO:0000313" key="10">
    <source>
        <dbReference type="EMBL" id="OMJ12947.1"/>
    </source>
</evidence>
<keyword evidence="11" id="KW-1185">Reference proteome</keyword>
<accession>A0A1R1XE90</accession>
<keyword evidence="4" id="KW-0677">Repeat</keyword>
<dbReference type="GO" id="GO:0032040">
    <property type="term" value="C:small-subunit processome"/>
    <property type="evidence" value="ECO:0007669"/>
    <property type="project" value="TreeGrafter"/>
</dbReference>
<protein>
    <submittedName>
        <fullName evidence="10">DDB1-and CUL4-associated factor 13</fullName>
    </submittedName>
</protein>
<dbReference type="SMART" id="SM00320">
    <property type="entry name" value="WD40"/>
    <property type="match status" value="7"/>
</dbReference>
<dbReference type="InterPro" id="IPR020472">
    <property type="entry name" value="WD40_PAC1"/>
</dbReference>
<sequence>MKVKMLSKSSADHVRERTSDINKVKRNLDPELHPLEKPREYTRAVRAAKLERMFAKPFLASLDGHIDGVYALAKNPWKLDLMYSGSGDGEIRAWSLSNQATIWRKANAHQGLVSGIIVVPETTNSFISAGTDKTVKIWSLDQNESNQNDINQLNHNASSTDHILPVSVYSGKEAFLGIDHHRSNTQFATCSSEVSIWDVNRSQPILNLAYGCDTINSVKLNQSEVNVLASTGSDRTIVLYDLRMSTPIVKLTMSLKSNALSWNPMEPFIFAAANEDHNAYLFDMRKMDHATNVLKDHVSAVMDVDFSPTGTELVTSSYDRTIRIFNTASGHSRDVYHTKRMQRVFTTKFSCDNKFILSASDDGNLRLWRAQASQRVGSKSNRERSKLEYMDTVKSKFSHLPQVRKILRQRNLPKDIRKATLTKRDMIASRKTKENNVRAHSKPGAVPFKSERTKNILNVTSK</sequence>
<name>A0A1R1XE90_9FUNG</name>
<dbReference type="InterPro" id="IPR051733">
    <property type="entry name" value="WD_repeat_DCAF13/WDSOF1"/>
</dbReference>
<comment type="similarity">
    <text evidence="2">Belongs to the WD repeat DCAF13/WDSOF1 family.</text>
</comment>
<feature type="repeat" description="WD" evidence="7">
    <location>
        <begin position="337"/>
        <end position="378"/>
    </location>
</feature>
<dbReference type="Proteomes" id="UP000187429">
    <property type="component" value="Unassembled WGS sequence"/>
</dbReference>
<feature type="repeat" description="WD" evidence="7">
    <location>
        <begin position="62"/>
        <end position="104"/>
    </location>
</feature>
<organism evidence="10 11">
    <name type="scientific">Smittium culicis</name>
    <dbReference type="NCBI Taxonomy" id="133412"/>
    <lineage>
        <taxon>Eukaryota</taxon>
        <taxon>Fungi</taxon>
        <taxon>Fungi incertae sedis</taxon>
        <taxon>Zoopagomycota</taxon>
        <taxon>Kickxellomycotina</taxon>
        <taxon>Harpellomycetes</taxon>
        <taxon>Harpellales</taxon>
        <taxon>Legeriomycetaceae</taxon>
        <taxon>Smittium</taxon>
    </lineage>
</organism>
<comment type="caution">
    <text evidence="10">The sequence shown here is derived from an EMBL/GenBank/DDBJ whole genome shotgun (WGS) entry which is preliminary data.</text>
</comment>
<evidence type="ECO:0000256" key="6">
    <source>
        <dbReference type="ARBA" id="ARBA00023274"/>
    </source>
</evidence>
<dbReference type="AlphaFoldDB" id="A0A1R1XE90"/>
<dbReference type="InterPro" id="IPR007287">
    <property type="entry name" value="Sof1"/>
</dbReference>
<evidence type="ECO:0000256" key="7">
    <source>
        <dbReference type="PROSITE-ProRule" id="PRU00221"/>
    </source>
</evidence>
<dbReference type="PANTHER" id="PTHR22851:SF0">
    <property type="entry name" value="DDB1- AND CUL4-ASSOCIATED FACTOR 13"/>
    <property type="match status" value="1"/>
</dbReference>
<evidence type="ECO:0000313" key="11">
    <source>
        <dbReference type="Proteomes" id="UP000187429"/>
    </source>
</evidence>
<keyword evidence="6" id="KW-0687">Ribonucleoprotein</keyword>
<dbReference type="Pfam" id="PF04158">
    <property type="entry name" value="Sof1"/>
    <property type="match status" value="1"/>
</dbReference>
<dbReference type="InterPro" id="IPR015943">
    <property type="entry name" value="WD40/YVTN_repeat-like_dom_sf"/>
</dbReference>
<reference evidence="11" key="1">
    <citation type="submission" date="2017-01" db="EMBL/GenBank/DDBJ databases">
        <authorList>
            <person name="Wang Y."/>
            <person name="White M."/>
            <person name="Kvist S."/>
            <person name="Moncalvo J.-M."/>
        </authorList>
    </citation>
    <scope>NUCLEOTIDE SEQUENCE [LARGE SCALE GENOMIC DNA]</scope>
    <source>
        <strain evidence="11">ID-206-W2</strain>
    </source>
</reference>
<gene>
    <name evidence="10" type="ORF">AYI69_g9206</name>
</gene>
<dbReference type="Gene3D" id="2.130.10.10">
    <property type="entry name" value="YVTN repeat-like/Quinoprotein amine dehydrogenase"/>
    <property type="match status" value="2"/>
</dbReference>